<evidence type="ECO:0000256" key="9">
    <source>
        <dbReference type="SAM" id="Phobius"/>
    </source>
</evidence>
<comment type="similarity">
    <text evidence="3">Belongs to the FKBP-type PPIase family.</text>
</comment>
<evidence type="ECO:0000256" key="1">
    <source>
        <dbReference type="ARBA" id="ARBA00000971"/>
    </source>
</evidence>
<keyword evidence="9" id="KW-1133">Transmembrane helix</keyword>
<accession>A0A178MKP1</accession>
<comment type="caution">
    <text evidence="10">The sequence shown here is derived from an EMBL/GenBank/DDBJ whole genome shotgun (WGS) entry which is preliminary data.</text>
</comment>
<feature type="transmembrane region" description="Helical" evidence="9">
    <location>
        <begin position="213"/>
        <end position="231"/>
    </location>
</feature>
<reference evidence="10 11" key="1">
    <citation type="submission" date="2016-04" db="EMBL/GenBank/DDBJ databases">
        <title>Draft genome sequence of freshwater magnetotactic bacteria Magnetospirillum marisnigri SP-1 and Magnetospirillum moscoviense BB-1.</title>
        <authorList>
            <person name="Koziaeva V."/>
            <person name="Dziuba M.V."/>
            <person name="Ivanov T.M."/>
            <person name="Kuznetsov B."/>
            <person name="Grouzdev D.S."/>
        </authorList>
    </citation>
    <scope>NUCLEOTIDE SEQUENCE [LARGE SCALE GENOMIC DNA]</scope>
    <source>
        <strain evidence="10 11">SP-1</strain>
    </source>
</reference>
<dbReference type="Gene3D" id="3.10.50.40">
    <property type="match status" value="1"/>
</dbReference>
<evidence type="ECO:0000313" key="11">
    <source>
        <dbReference type="Proteomes" id="UP000078428"/>
    </source>
</evidence>
<evidence type="ECO:0000256" key="8">
    <source>
        <dbReference type="ARBA" id="ARBA00023235"/>
    </source>
</evidence>
<sequence length="362" mass="39021">MNIRKNTFVTLAQRVTDPGGQILDDGGEPLRYLHGGYGGIFAKLEDALAGKGVGDTVRATLAPADAHGEHDPDLVIGVPLASFQAPPVIGDIVERDFAGATLLYRVVAVDDDTAKLDGNHPWAGMTLVFSATVTEVRPATDAEVAAGVAAQEQAAHHLLKTKNARARADKAAKAEREAAALAKAEAEDLVESTYVPQLGMRIRFVFRSQTHKLCWLAPLFLLPIPGVFLGIRGHEDAAVAVALVCILWCFLSPTLIGWAIDRWGYRFLFFDFSPNLTPSPLESRIVTGGQVLSVLVVLVYTVVALFHIEHFSDLLALVGLDLFVLFVASIPLMILLPFLVMVVTAFRVRPVIDKTVSAAKQG</sequence>
<evidence type="ECO:0000256" key="3">
    <source>
        <dbReference type="ARBA" id="ARBA00006577"/>
    </source>
</evidence>
<evidence type="ECO:0000256" key="2">
    <source>
        <dbReference type="ARBA" id="ARBA00004496"/>
    </source>
</evidence>
<keyword evidence="9" id="KW-0812">Transmembrane</keyword>
<dbReference type="PANTHER" id="PTHR47861:SF3">
    <property type="entry name" value="FKBP-TYPE PEPTIDYL-PROLYL CIS-TRANS ISOMERASE SLYD"/>
    <property type="match status" value="1"/>
</dbReference>
<protein>
    <recommendedName>
        <fullName evidence="4">peptidylprolyl isomerase</fullName>
        <ecNumber evidence="4">5.2.1.8</ecNumber>
    </recommendedName>
</protein>
<dbReference type="PANTHER" id="PTHR47861">
    <property type="entry name" value="FKBP-TYPE PEPTIDYL-PROLYL CIS-TRANS ISOMERASE SLYD"/>
    <property type="match status" value="1"/>
</dbReference>
<evidence type="ECO:0000256" key="6">
    <source>
        <dbReference type="ARBA" id="ARBA00023110"/>
    </source>
</evidence>
<evidence type="ECO:0000256" key="4">
    <source>
        <dbReference type="ARBA" id="ARBA00013194"/>
    </source>
</evidence>
<proteinExistence type="inferred from homology"/>
<dbReference type="EMBL" id="LWQT01000066">
    <property type="protein sequence ID" value="OAN49302.1"/>
    <property type="molecule type" value="Genomic_DNA"/>
</dbReference>
<dbReference type="EC" id="5.2.1.8" evidence="4"/>
<gene>
    <name evidence="10" type="ORF">A6A04_04090</name>
</gene>
<dbReference type="STRING" id="1285242.A6A04_04090"/>
<dbReference type="RefSeq" id="WP_068493801.1">
    <property type="nucleotide sequence ID" value="NZ_LWQT01000066.1"/>
</dbReference>
<dbReference type="AlphaFoldDB" id="A0A178MKP1"/>
<comment type="catalytic activity">
    <reaction evidence="1">
        <text>[protein]-peptidylproline (omega=180) = [protein]-peptidylproline (omega=0)</text>
        <dbReference type="Rhea" id="RHEA:16237"/>
        <dbReference type="Rhea" id="RHEA-COMP:10747"/>
        <dbReference type="Rhea" id="RHEA-COMP:10748"/>
        <dbReference type="ChEBI" id="CHEBI:83833"/>
        <dbReference type="ChEBI" id="CHEBI:83834"/>
        <dbReference type="EC" id="5.2.1.8"/>
    </reaction>
</comment>
<organism evidence="10 11">
    <name type="scientific">Paramagnetospirillum marisnigri</name>
    <dbReference type="NCBI Taxonomy" id="1285242"/>
    <lineage>
        <taxon>Bacteria</taxon>
        <taxon>Pseudomonadati</taxon>
        <taxon>Pseudomonadota</taxon>
        <taxon>Alphaproteobacteria</taxon>
        <taxon>Rhodospirillales</taxon>
        <taxon>Magnetospirillaceae</taxon>
        <taxon>Paramagnetospirillum</taxon>
    </lineage>
</organism>
<keyword evidence="5" id="KW-0963">Cytoplasm</keyword>
<keyword evidence="7" id="KW-0143">Chaperone</keyword>
<evidence type="ECO:0000256" key="7">
    <source>
        <dbReference type="ARBA" id="ARBA00023186"/>
    </source>
</evidence>
<dbReference type="GO" id="GO:0005737">
    <property type="term" value="C:cytoplasm"/>
    <property type="evidence" value="ECO:0007669"/>
    <property type="project" value="UniProtKB-SubCell"/>
</dbReference>
<comment type="subcellular location">
    <subcellularLocation>
        <location evidence="2">Cytoplasm</location>
    </subcellularLocation>
</comment>
<dbReference type="GO" id="GO:0003755">
    <property type="term" value="F:peptidyl-prolyl cis-trans isomerase activity"/>
    <property type="evidence" value="ECO:0007669"/>
    <property type="project" value="UniProtKB-KW"/>
</dbReference>
<keyword evidence="8" id="KW-0413">Isomerase</keyword>
<keyword evidence="9" id="KW-0472">Membrane</keyword>
<keyword evidence="11" id="KW-1185">Reference proteome</keyword>
<keyword evidence="6" id="KW-0697">Rotamase</keyword>
<dbReference type="SUPFAM" id="SSF54534">
    <property type="entry name" value="FKBP-like"/>
    <property type="match status" value="1"/>
</dbReference>
<dbReference type="InterPro" id="IPR046357">
    <property type="entry name" value="PPIase_dom_sf"/>
</dbReference>
<feature type="transmembrane region" description="Helical" evidence="9">
    <location>
        <begin position="314"/>
        <end position="340"/>
    </location>
</feature>
<name>A0A178MKP1_9PROT</name>
<feature type="transmembrane region" description="Helical" evidence="9">
    <location>
        <begin position="291"/>
        <end position="308"/>
    </location>
</feature>
<dbReference type="Proteomes" id="UP000078428">
    <property type="component" value="Unassembled WGS sequence"/>
</dbReference>
<evidence type="ECO:0000313" key="10">
    <source>
        <dbReference type="EMBL" id="OAN49302.1"/>
    </source>
</evidence>
<evidence type="ECO:0000256" key="5">
    <source>
        <dbReference type="ARBA" id="ARBA00022490"/>
    </source>
</evidence>
<feature type="transmembrane region" description="Helical" evidence="9">
    <location>
        <begin position="237"/>
        <end position="260"/>
    </location>
</feature>